<keyword evidence="6" id="KW-1185">Reference proteome</keyword>
<reference evidence="5 6" key="1">
    <citation type="submission" date="2017-11" db="EMBL/GenBank/DDBJ databases">
        <title>Bacillus camelliae sp. nov., isolated from pu'er tea.</title>
        <authorList>
            <person name="Niu L."/>
        </authorList>
    </citation>
    <scope>NUCLEOTIDE SEQUENCE [LARGE SCALE GENOMIC DNA]</scope>
    <source>
        <strain evidence="5 6">7578-1</strain>
    </source>
</reference>
<dbReference type="InterPro" id="IPR031107">
    <property type="entry name" value="Small_HSP"/>
</dbReference>
<dbReference type="AlphaFoldDB" id="A0A2N3LMU9"/>
<evidence type="ECO:0000256" key="2">
    <source>
        <dbReference type="RuleBase" id="RU003616"/>
    </source>
</evidence>
<gene>
    <name evidence="5" type="ORF">CWO92_05720</name>
</gene>
<proteinExistence type="inferred from homology"/>
<dbReference type="PROSITE" id="PS01031">
    <property type="entry name" value="SHSP"/>
    <property type="match status" value="1"/>
</dbReference>
<dbReference type="InterPro" id="IPR002068">
    <property type="entry name" value="A-crystallin/Hsp20_dom"/>
</dbReference>
<dbReference type="Proteomes" id="UP000233440">
    <property type="component" value="Unassembled WGS sequence"/>
</dbReference>
<feature type="region of interest" description="Disordered" evidence="3">
    <location>
        <begin position="98"/>
        <end position="119"/>
    </location>
</feature>
<protein>
    <submittedName>
        <fullName evidence="5">Heat-shock protein Hsp20</fullName>
    </submittedName>
</protein>
<dbReference type="CDD" id="cd06464">
    <property type="entry name" value="ACD_sHsps-like"/>
    <property type="match status" value="1"/>
</dbReference>
<organism evidence="5 6">
    <name type="scientific">Heyndrickxia camelliae</name>
    <dbReference type="NCBI Taxonomy" id="1707093"/>
    <lineage>
        <taxon>Bacteria</taxon>
        <taxon>Bacillati</taxon>
        <taxon>Bacillota</taxon>
        <taxon>Bacilli</taxon>
        <taxon>Bacillales</taxon>
        <taxon>Bacillaceae</taxon>
        <taxon>Heyndrickxia</taxon>
    </lineage>
</organism>
<dbReference type="PANTHER" id="PTHR11527">
    <property type="entry name" value="HEAT-SHOCK PROTEIN 20 FAMILY MEMBER"/>
    <property type="match status" value="1"/>
</dbReference>
<comment type="similarity">
    <text evidence="1 2">Belongs to the small heat shock protein (HSP20) family.</text>
</comment>
<dbReference type="EMBL" id="PIQO01000003">
    <property type="protein sequence ID" value="PKR85869.1"/>
    <property type="molecule type" value="Genomic_DNA"/>
</dbReference>
<dbReference type="SUPFAM" id="SSF49764">
    <property type="entry name" value="HSP20-like chaperones"/>
    <property type="match status" value="1"/>
</dbReference>
<comment type="caution">
    <text evidence="5">The sequence shown here is derived from an EMBL/GenBank/DDBJ whole genome shotgun (WGS) entry which is preliminary data.</text>
</comment>
<evidence type="ECO:0000259" key="4">
    <source>
        <dbReference type="PROSITE" id="PS01031"/>
    </source>
</evidence>
<dbReference type="RefSeq" id="WP_101353240.1">
    <property type="nucleotide sequence ID" value="NZ_PIQO01000003.1"/>
</dbReference>
<name>A0A2N3LMU9_9BACI</name>
<dbReference type="InterPro" id="IPR008978">
    <property type="entry name" value="HSP20-like_chaperone"/>
</dbReference>
<dbReference type="Gene3D" id="2.60.40.790">
    <property type="match status" value="1"/>
</dbReference>
<accession>A0A2N3LMU9</accession>
<feature type="domain" description="SHSP" evidence="4">
    <location>
        <begin position="46"/>
        <end position="155"/>
    </location>
</feature>
<evidence type="ECO:0000313" key="5">
    <source>
        <dbReference type="EMBL" id="PKR85869.1"/>
    </source>
</evidence>
<dbReference type="Pfam" id="PF00011">
    <property type="entry name" value="HSP20"/>
    <property type="match status" value="1"/>
</dbReference>
<dbReference type="OrthoDB" id="1806521at2"/>
<evidence type="ECO:0000256" key="3">
    <source>
        <dbReference type="SAM" id="MobiDB-lite"/>
    </source>
</evidence>
<evidence type="ECO:0000256" key="1">
    <source>
        <dbReference type="PROSITE-ProRule" id="PRU00285"/>
    </source>
</evidence>
<evidence type="ECO:0000313" key="6">
    <source>
        <dbReference type="Proteomes" id="UP000233440"/>
    </source>
</evidence>
<sequence>MTDKPDKFEKNSLHEPFQGLMRSMNNIFQEPPIKGFLESIDEFFAAPFPFSAFPVELNETDKEYIITAKLSGVKKDQINLDIFQQYITITVENVESTTQENQNQKSIFKKSSMQRSSRTIPLAKPIKEDKVKANYEDGLLTIYVPKENGKRLKIE</sequence>